<evidence type="ECO:0000256" key="3">
    <source>
        <dbReference type="ARBA" id="ARBA00022968"/>
    </source>
</evidence>
<reference evidence="10" key="1">
    <citation type="journal article" date="2019" name="Int. J. Syst. Evol. Microbiol.">
        <title>The Global Catalogue of Microorganisms (GCM) 10K type strain sequencing project: providing services to taxonomists for standard genome sequencing and annotation.</title>
        <authorList>
            <consortium name="The Broad Institute Genomics Platform"/>
            <consortium name="The Broad Institute Genome Sequencing Center for Infectious Disease"/>
            <person name="Wu L."/>
            <person name="Ma J."/>
        </authorList>
    </citation>
    <scope>NUCLEOTIDE SEQUENCE [LARGE SCALE GENOMIC DNA]</scope>
    <source>
        <strain evidence="10">CGMCC 1.9106</strain>
    </source>
</reference>
<feature type="domain" description="Thioredoxin" evidence="8">
    <location>
        <begin position="107"/>
        <end position="242"/>
    </location>
</feature>
<dbReference type="InterPro" id="IPR017937">
    <property type="entry name" value="Thioredoxin_CS"/>
</dbReference>
<evidence type="ECO:0000259" key="8">
    <source>
        <dbReference type="PROSITE" id="PS51352"/>
    </source>
</evidence>
<keyword evidence="5" id="KW-0676">Redox-active center</keyword>
<feature type="region of interest" description="Disordered" evidence="6">
    <location>
        <begin position="21"/>
        <end position="105"/>
    </location>
</feature>
<feature type="chain" id="PRO_5045732367" evidence="7">
    <location>
        <begin position="21"/>
        <end position="244"/>
    </location>
</feature>
<dbReference type="RefSeq" id="WP_376806791.1">
    <property type="nucleotide sequence ID" value="NZ_JBHTAC010000012.1"/>
</dbReference>
<evidence type="ECO:0000313" key="9">
    <source>
        <dbReference type="EMBL" id="MFC7243641.1"/>
    </source>
</evidence>
<organism evidence="9 10">
    <name type="scientific">Catellatospora aurea</name>
    <dbReference type="NCBI Taxonomy" id="1337874"/>
    <lineage>
        <taxon>Bacteria</taxon>
        <taxon>Bacillati</taxon>
        <taxon>Actinomycetota</taxon>
        <taxon>Actinomycetes</taxon>
        <taxon>Micromonosporales</taxon>
        <taxon>Micromonosporaceae</taxon>
        <taxon>Catellatospora</taxon>
    </lineage>
</organism>
<comment type="subcellular location">
    <subcellularLocation>
        <location evidence="1">Cell envelope</location>
    </subcellularLocation>
</comment>
<dbReference type="InterPro" id="IPR050553">
    <property type="entry name" value="Thioredoxin_ResA/DsbE_sf"/>
</dbReference>
<keyword evidence="10" id="KW-1185">Reference proteome</keyword>
<evidence type="ECO:0000313" key="10">
    <source>
        <dbReference type="Proteomes" id="UP001596392"/>
    </source>
</evidence>
<dbReference type="SUPFAM" id="SSF52833">
    <property type="entry name" value="Thioredoxin-like"/>
    <property type="match status" value="1"/>
</dbReference>
<dbReference type="PANTHER" id="PTHR42852">
    <property type="entry name" value="THIOL:DISULFIDE INTERCHANGE PROTEIN DSBE"/>
    <property type="match status" value="1"/>
</dbReference>
<proteinExistence type="predicted"/>
<dbReference type="Gene3D" id="3.40.30.10">
    <property type="entry name" value="Glutaredoxin"/>
    <property type="match status" value="1"/>
</dbReference>
<dbReference type="CDD" id="cd02966">
    <property type="entry name" value="TlpA_like_family"/>
    <property type="match status" value="1"/>
</dbReference>
<evidence type="ECO:0000256" key="6">
    <source>
        <dbReference type="SAM" id="MobiDB-lite"/>
    </source>
</evidence>
<protein>
    <submittedName>
        <fullName evidence="9">TlpA family protein disulfide reductase</fullName>
    </submittedName>
</protein>
<dbReference type="InterPro" id="IPR013766">
    <property type="entry name" value="Thioredoxin_domain"/>
</dbReference>
<dbReference type="InterPro" id="IPR000866">
    <property type="entry name" value="AhpC/TSA"/>
</dbReference>
<gene>
    <name evidence="9" type="ORF">ACFQO7_14250</name>
</gene>
<dbReference type="Pfam" id="PF00578">
    <property type="entry name" value="AhpC-TSA"/>
    <property type="match status" value="1"/>
</dbReference>
<evidence type="ECO:0000256" key="2">
    <source>
        <dbReference type="ARBA" id="ARBA00022748"/>
    </source>
</evidence>
<evidence type="ECO:0000256" key="1">
    <source>
        <dbReference type="ARBA" id="ARBA00004196"/>
    </source>
</evidence>
<comment type="caution">
    <text evidence="9">The sequence shown here is derived from an EMBL/GenBank/DDBJ whole genome shotgun (WGS) entry which is preliminary data.</text>
</comment>
<evidence type="ECO:0000256" key="4">
    <source>
        <dbReference type="ARBA" id="ARBA00023157"/>
    </source>
</evidence>
<accession>A0ABW2GVM5</accession>
<keyword evidence="7" id="KW-0732">Signal</keyword>
<keyword evidence="2" id="KW-0201">Cytochrome c-type biogenesis</keyword>
<evidence type="ECO:0000256" key="7">
    <source>
        <dbReference type="SAM" id="SignalP"/>
    </source>
</evidence>
<keyword evidence="4" id="KW-1015">Disulfide bond</keyword>
<keyword evidence="3" id="KW-0812">Transmembrane</keyword>
<dbReference type="PROSITE" id="PS51352">
    <property type="entry name" value="THIOREDOXIN_2"/>
    <property type="match status" value="1"/>
</dbReference>
<sequence>MLTAAAAMLLLAGCTGPGGAGPDEAVPQPFAACSPFTGGASAQPTSPPRTDPSSAAPASPPATAPSSSAVQGAVVPTTGPEGPIATLPTSAAAKPSGVPATGPARRNARTITLPDLALECMAGGAPVRLSALRGPLVINLWASWCTPCRQELPAFQRLADSGRVPVLGVVTEDSREAAAWLADELKVSLPSVYDRSGALKAAAGEMALPLTLFVTADGRAIVYRDVALTDQTLTQLIEQHFGRT</sequence>
<dbReference type="PANTHER" id="PTHR42852:SF6">
    <property type="entry name" value="THIOL:DISULFIDE INTERCHANGE PROTEIN DSBE"/>
    <property type="match status" value="1"/>
</dbReference>
<dbReference type="PROSITE" id="PS00194">
    <property type="entry name" value="THIOREDOXIN_1"/>
    <property type="match status" value="1"/>
</dbReference>
<dbReference type="Proteomes" id="UP001596392">
    <property type="component" value="Unassembled WGS sequence"/>
</dbReference>
<dbReference type="EMBL" id="JBHTAC010000012">
    <property type="protein sequence ID" value="MFC7243641.1"/>
    <property type="molecule type" value="Genomic_DNA"/>
</dbReference>
<keyword evidence="3" id="KW-0735">Signal-anchor</keyword>
<dbReference type="InterPro" id="IPR036249">
    <property type="entry name" value="Thioredoxin-like_sf"/>
</dbReference>
<evidence type="ECO:0000256" key="5">
    <source>
        <dbReference type="ARBA" id="ARBA00023284"/>
    </source>
</evidence>
<name>A0ABW2GVM5_9ACTN</name>
<feature type="signal peptide" evidence="7">
    <location>
        <begin position="1"/>
        <end position="20"/>
    </location>
</feature>